<dbReference type="PANTHER" id="PTHR12738:SF0">
    <property type="entry name" value="NEUROENDOCRINE PROTEIN 7B2"/>
    <property type="match status" value="1"/>
</dbReference>
<reference evidence="11" key="1">
    <citation type="submission" date="2016-01" db="EMBL/GenBank/DDBJ databases">
        <title>Reference transcriptome for the parasite Schistocephalus solidus: insights into the molecular evolution of parasitism.</title>
        <authorList>
            <person name="Hebert F.O."/>
            <person name="Grambauer S."/>
            <person name="Barber I."/>
            <person name="Landry C.R."/>
            <person name="Aubin-Horth N."/>
        </authorList>
    </citation>
    <scope>NUCLEOTIDE SEQUENCE</scope>
</reference>
<dbReference type="GO" id="GO:0005576">
    <property type="term" value="C:extracellular region"/>
    <property type="evidence" value="ECO:0007669"/>
    <property type="project" value="UniProtKB-SubCell"/>
</dbReference>
<dbReference type="AlphaFoldDB" id="A0A0X3PKC8"/>
<comment type="subcellular location">
    <subcellularLocation>
        <location evidence="1">Secreted</location>
    </subcellularLocation>
</comment>
<feature type="chain" id="PRO_5007051183" description="Neuroendocrine protein 7B2" evidence="10">
    <location>
        <begin position="21"/>
        <end position="356"/>
    </location>
</feature>
<dbReference type="GO" id="GO:0046883">
    <property type="term" value="P:regulation of hormone secretion"/>
    <property type="evidence" value="ECO:0007669"/>
    <property type="project" value="TreeGrafter"/>
</dbReference>
<keyword evidence="7" id="KW-1015">Disulfide bond</keyword>
<name>A0A0X3PKC8_SCHSO</name>
<feature type="compositionally biased region" description="Acidic residues" evidence="9">
    <location>
        <begin position="160"/>
        <end position="171"/>
    </location>
</feature>
<evidence type="ECO:0000256" key="1">
    <source>
        <dbReference type="ARBA" id="ARBA00004613"/>
    </source>
</evidence>
<keyword evidence="5" id="KW-0964">Secreted</keyword>
<evidence type="ECO:0000256" key="4">
    <source>
        <dbReference type="ARBA" id="ARBA00022448"/>
    </source>
</evidence>
<keyword evidence="6 10" id="KW-0732">Signal</keyword>
<dbReference type="GO" id="GO:0007218">
    <property type="term" value="P:neuropeptide signaling pathway"/>
    <property type="evidence" value="ECO:0007669"/>
    <property type="project" value="InterPro"/>
</dbReference>
<evidence type="ECO:0000256" key="2">
    <source>
        <dbReference type="ARBA" id="ARBA00006348"/>
    </source>
</evidence>
<evidence type="ECO:0000256" key="5">
    <source>
        <dbReference type="ARBA" id="ARBA00022525"/>
    </source>
</evidence>
<dbReference type="InterPro" id="IPR007945">
    <property type="entry name" value="Secretogranin_V"/>
</dbReference>
<evidence type="ECO:0000256" key="9">
    <source>
        <dbReference type="SAM" id="MobiDB-lite"/>
    </source>
</evidence>
<evidence type="ECO:0000256" key="3">
    <source>
        <dbReference type="ARBA" id="ARBA00019589"/>
    </source>
</evidence>
<feature type="region of interest" description="Disordered" evidence="9">
    <location>
        <begin position="101"/>
        <end position="122"/>
    </location>
</feature>
<evidence type="ECO:0000313" key="11">
    <source>
        <dbReference type="EMBL" id="JAP52209.1"/>
    </source>
</evidence>
<dbReference type="PANTHER" id="PTHR12738">
    <property type="entry name" value="NEUROENDOCRINE PROTEIN 7B2"/>
    <property type="match status" value="1"/>
</dbReference>
<dbReference type="GO" id="GO:0030141">
    <property type="term" value="C:secretory granule"/>
    <property type="evidence" value="ECO:0007669"/>
    <property type="project" value="InterPro"/>
</dbReference>
<evidence type="ECO:0000256" key="6">
    <source>
        <dbReference type="ARBA" id="ARBA00022729"/>
    </source>
</evidence>
<dbReference type="GO" id="GO:0030234">
    <property type="term" value="F:enzyme regulator activity"/>
    <property type="evidence" value="ECO:0007669"/>
    <property type="project" value="TreeGrafter"/>
</dbReference>
<keyword evidence="4" id="KW-0813">Transport</keyword>
<feature type="signal peptide" evidence="10">
    <location>
        <begin position="1"/>
        <end position="20"/>
    </location>
</feature>
<evidence type="ECO:0000256" key="7">
    <source>
        <dbReference type="ARBA" id="ARBA00023157"/>
    </source>
</evidence>
<organism evidence="11">
    <name type="scientific">Schistocephalus solidus</name>
    <name type="common">Tapeworm</name>
    <dbReference type="NCBI Taxonomy" id="70667"/>
    <lineage>
        <taxon>Eukaryota</taxon>
        <taxon>Metazoa</taxon>
        <taxon>Spiralia</taxon>
        <taxon>Lophotrochozoa</taxon>
        <taxon>Platyhelminthes</taxon>
        <taxon>Cestoda</taxon>
        <taxon>Eucestoda</taxon>
        <taxon>Diphyllobothriidea</taxon>
        <taxon>Diphyllobothriidae</taxon>
        <taxon>Schistocephalus</taxon>
    </lineage>
</organism>
<keyword evidence="8" id="KW-0143">Chaperone</keyword>
<proteinExistence type="inferred from homology"/>
<feature type="region of interest" description="Disordered" evidence="9">
    <location>
        <begin position="157"/>
        <end position="190"/>
    </location>
</feature>
<evidence type="ECO:0000256" key="8">
    <source>
        <dbReference type="ARBA" id="ARBA00023186"/>
    </source>
</evidence>
<accession>A0A0X3PKC8</accession>
<evidence type="ECO:0000256" key="10">
    <source>
        <dbReference type="SAM" id="SignalP"/>
    </source>
</evidence>
<protein>
    <recommendedName>
        <fullName evidence="3">Neuroendocrine protein 7B2</fullName>
    </recommendedName>
</protein>
<gene>
    <name evidence="11" type="primary">7B2</name>
    <name evidence="11" type="ORF">TR118654</name>
</gene>
<sequence>MLTLTTPFCLLVAQLCAVWAGTYEGYLANLLARNEAAQEEFRRNNPSGQFVLNYLDSPQFRRFQPLLTEDETVDTDADAWKAFLADLAYVADAAAKEDPEASAQHLSLAPWTKRPQLNDTPRSAELPVQNHLWGEHRVSGGSSEVGKWVDYAVLGAHAQDDDEEEEEEEGEGVLSGDAADAAHLPDTPFPTYASILTRPAAQTPSGVKLDQLPAYCDPPNPCPIGYDPESLATPCDRNIPNTKEFNRAWIMRKMQNGECPCDEEHMEACPAEKPAFPSASGFLKSVLLHNMDEDNPYLRGRRRASLVAKKFSRQQRRSKARFNPAQRFRLDSNFLGRHRNIVKKDGRRGAKQASSR</sequence>
<comment type="similarity">
    <text evidence="2">Belongs to the 7B2 family.</text>
</comment>
<dbReference type="Pfam" id="PF05281">
    <property type="entry name" value="Secretogranin_V"/>
    <property type="match status" value="1"/>
</dbReference>
<dbReference type="EMBL" id="GEEE01011016">
    <property type="protein sequence ID" value="JAP52209.1"/>
    <property type="molecule type" value="Transcribed_RNA"/>
</dbReference>